<gene>
    <name evidence="3" type="ORF">GCM10009691_28990</name>
</gene>
<keyword evidence="4" id="KW-1185">Reference proteome</keyword>
<feature type="domain" description="ATPase AAA-type core" evidence="2">
    <location>
        <begin position="46"/>
        <end position="145"/>
    </location>
</feature>
<feature type="region of interest" description="Disordered" evidence="1">
    <location>
        <begin position="451"/>
        <end position="474"/>
    </location>
</feature>
<keyword evidence="3" id="KW-0067">ATP-binding</keyword>
<dbReference type="SUPFAM" id="SSF52540">
    <property type="entry name" value="P-loop containing nucleoside triphosphate hydrolases"/>
    <property type="match status" value="1"/>
</dbReference>
<reference evidence="3 4" key="1">
    <citation type="journal article" date="2019" name="Int. J. Syst. Evol. Microbiol.">
        <title>The Global Catalogue of Microorganisms (GCM) 10K type strain sequencing project: providing services to taxonomists for standard genome sequencing and annotation.</title>
        <authorList>
            <consortium name="The Broad Institute Genomics Platform"/>
            <consortium name="The Broad Institute Genome Sequencing Center for Infectious Disease"/>
            <person name="Wu L."/>
            <person name="Ma J."/>
        </authorList>
    </citation>
    <scope>NUCLEOTIDE SEQUENCE [LARGE SCALE GENOMIC DNA]</scope>
    <source>
        <strain evidence="3 4">JCM 13319</strain>
    </source>
</reference>
<feature type="domain" description="ATPase AAA-type core" evidence="2">
    <location>
        <begin position="210"/>
        <end position="375"/>
    </location>
</feature>
<proteinExistence type="predicted"/>
<dbReference type="PANTHER" id="PTHR40396:SF1">
    <property type="entry name" value="ATPASE AAA-TYPE CORE DOMAIN-CONTAINING PROTEIN"/>
    <property type="match status" value="1"/>
</dbReference>
<dbReference type="RefSeq" id="WP_346036598.1">
    <property type="nucleotide sequence ID" value="NZ_BAAALY010000014.1"/>
</dbReference>
<dbReference type="Gene3D" id="3.40.50.300">
    <property type="entry name" value="P-loop containing nucleotide triphosphate hydrolases"/>
    <property type="match status" value="1"/>
</dbReference>
<feature type="compositionally biased region" description="Basic and acidic residues" evidence="1">
    <location>
        <begin position="451"/>
        <end position="467"/>
    </location>
</feature>
<evidence type="ECO:0000259" key="2">
    <source>
        <dbReference type="Pfam" id="PF13304"/>
    </source>
</evidence>
<dbReference type="Proteomes" id="UP001501791">
    <property type="component" value="Unassembled WGS sequence"/>
</dbReference>
<accession>A0ABN2C4X1</accession>
<protein>
    <submittedName>
        <fullName evidence="3">ATP-binding protein</fullName>
    </submittedName>
</protein>
<sequence>MLIRFEVENFRSMREPAELSMVAVDDERPITRAQTNLPASLVPAAGVFGPNASGKSNILAAMLWVSDAVRTSLRSWDEEIPVEPFLFGDAKDSDSSFVIEMTVSGVRFDYYLDIGRHSVSFEALYHYPAGRRRKLFEREGNELTLQRGLGELSGTRALLTDRTLALSIMRRFDEPHTSGFAHELLKMTPLGKQFEGTSRLPELERQSTLSLFDGAADQQMDLFDAFDDAELDTMFDGEEKLKVRGRAERRHNALTLLRMADLGISDVEIAKGPAIRAGRVSTGGARKNAQLVHEISGERVAFEFAAESAGTREWFNLIGPILAAIENGSVVLFDEIDSSLHPTLTAQLVKFFQDPSSNPNDAQLIFTAHDTNLLNRLNRDEIWLTEKGPGGATRFGALADYAGESVRRSRNIEAGYLSGRFGALPDVSRPEVLRELGLIGRALEHVETKKVAEAHDRDEGRSRDVSDLRGGCSD</sequence>
<dbReference type="Pfam" id="PF13304">
    <property type="entry name" value="AAA_21"/>
    <property type="match status" value="2"/>
</dbReference>
<dbReference type="InterPro" id="IPR027417">
    <property type="entry name" value="P-loop_NTPase"/>
</dbReference>
<evidence type="ECO:0000256" key="1">
    <source>
        <dbReference type="SAM" id="MobiDB-lite"/>
    </source>
</evidence>
<dbReference type="EMBL" id="BAAALY010000014">
    <property type="protein sequence ID" value="GAA1552738.1"/>
    <property type="molecule type" value="Genomic_DNA"/>
</dbReference>
<name>A0ABN2C4X1_9MICO</name>
<dbReference type="InterPro" id="IPR003959">
    <property type="entry name" value="ATPase_AAA_core"/>
</dbReference>
<dbReference type="PANTHER" id="PTHR40396">
    <property type="entry name" value="ATPASE-LIKE PROTEIN"/>
    <property type="match status" value="1"/>
</dbReference>
<keyword evidence="3" id="KW-0547">Nucleotide-binding</keyword>
<organism evidence="3 4">
    <name type="scientific">Brevibacterium picturae</name>
    <dbReference type="NCBI Taxonomy" id="260553"/>
    <lineage>
        <taxon>Bacteria</taxon>
        <taxon>Bacillati</taxon>
        <taxon>Actinomycetota</taxon>
        <taxon>Actinomycetes</taxon>
        <taxon>Micrococcales</taxon>
        <taxon>Brevibacteriaceae</taxon>
        <taxon>Brevibacterium</taxon>
    </lineage>
</organism>
<comment type="caution">
    <text evidence="3">The sequence shown here is derived from an EMBL/GenBank/DDBJ whole genome shotgun (WGS) entry which is preliminary data.</text>
</comment>
<evidence type="ECO:0000313" key="3">
    <source>
        <dbReference type="EMBL" id="GAA1552738.1"/>
    </source>
</evidence>
<dbReference type="GO" id="GO:0005524">
    <property type="term" value="F:ATP binding"/>
    <property type="evidence" value="ECO:0007669"/>
    <property type="project" value="UniProtKB-KW"/>
</dbReference>
<evidence type="ECO:0000313" key="4">
    <source>
        <dbReference type="Proteomes" id="UP001501791"/>
    </source>
</evidence>